<proteinExistence type="predicted"/>
<evidence type="ECO:0000313" key="2">
    <source>
        <dbReference type="Proteomes" id="UP000824366"/>
    </source>
</evidence>
<name>A0ABN6D0F0_9BURK</name>
<sequence>MLSEWLPDPLPLNVVYPQRRHLSGKVRVFVDWIAALFKEHGGIQLRSSVRFAG</sequence>
<organism evidence="1 2">
    <name type="scientific">Rhodoferax lithotrophicus</name>
    <dbReference type="NCBI Taxonomy" id="2798804"/>
    <lineage>
        <taxon>Bacteria</taxon>
        <taxon>Pseudomonadati</taxon>
        <taxon>Pseudomonadota</taxon>
        <taxon>Betaproteobacteria</taxon>
        <taxon>Burkholderiales</taxon>
        <taxon>Comamonadaceae</taxon>
        <taxon>Rhodoferax</taxon>
    </lineage>
</organism>
<evidence type="ECO:0008006" key="3">
    <source>
        <dbReference type="Google" id="ProtNLM"/>
    </source>
</evidence>
<evidence type="ECO:0000313" key="1">
    <source>
        <dbReference type="EMBL" id="BCO25511.1"/>
    </source>
</evidence>
<keyword evidence="2" id="KW-1185">Reference proteome</keyword>
<protein>
    <recommendedName>
        <fullName evidence="3">LysR family transcriptional regulator</fullName>
    </recommendedName>
</protein>
<dbReference type="Proteomes" id="UP000824366">
    <property type="component" value="Chromosome"/>
</dbReference>
<dbReference type="SUPFAM" id="SSF53850">
    <property type="entry name" value="Periplasmic binding protein-like II"/>
    <property type="match status" value="1"/>
</dbReference>
<gene>
    <name evidence="1" type="ORF">MIZ03_0372</name>
</gene>
<dbReference type="EMBL" id="AP024238">
    <property type="protein sequence ID" value="BCO25511.1"/>
    <property type="molecule type" value="Genomic_DNA"/>
</dbReference>
<accession>A0ABN6D0F0</accession>
<dbReference type="Gene3D" id="3.40.190.290">
    <property type="match status" value="1"/>
</dbReference>
<reference evidence="1 2" key="1">
    <citation type="journal article" date="2021" name="Microbiol. Spectr.">
        <title>A Single Bacterium Capable of Oxidation and Reduction of Iron at Circumneutral pH.</title>
        <authorList>
            <person name="Kato S."/>
            <person name="Ohkuma M."/>
        </authorList>
    </citation>
    <scope>NUCLEOTIDE SEQUENCE [LARGE SCALE GENOMIC DNA]</scope>
    <source>
        <strain evidence="1 2">MIZ03</strain>
    </source>
</reference>
<dbReference type="RefSeq" id="WP_276572413.1">
    <property type="nucleotide sequence ID" value="NZ_AP024238.1"/>
</dbReference>